<protein>
    <recommendedName>
        <fullName evidence="6">Leucine-rich repeat-containing protein</fullName>
    </recommendedName>
</protein>
<reference evidence="4" key="1">
    <citation type="journal article" date="2023" name="Mol. Phylogenet. Evol.">
        <title>Genome-scale phylogeny and comparative genomics of the fungal order Sordariales.</title>
        <authorList>
            <person name="Hensen N."/>
            <person name="Bonometti L."/>
            <person name="Westerberg I."/>
            <person name="Brannstrom I.O."/>
            <person name="Guillou S."/>
            <person name="Cros-Aarteil S."/>
            <person name="Calhoun S."/>
            <person name="Haridas S."/>
            <person name="Kuo A."/>
            <person name="Mondo S."/>
            <person name="Pangilinan J."/>
            <person name="Riley R."/>
            <person name="LaButti K."/>
            <person name="Andreopoulos B."/>
            <person name="Lipzen A."/>
            <person name="Chen C."/>
            <person name="Yan M."/>
            <person name="Daum C."/>
            <person name="Ng V."/>
            <person name="Clum A."/>
            <person name="Steindorff A."/>
            <person name="Ohm R.A."/>
            <person name="Martin F."/>
            <person name="Silar P."/>
            <person name="Natvig D.O."/>
            <person name="Lalanne C."/>
            <person name="Gautier V."/>
            <person name="Ament-Velasquez S.L."/>
            <person name="Kruys A."/>
            <person name="Hutchinson M.I."/>
            <person name="Powell A.J."/>
            <person name="Barry K."/>
            <person name="Miller A.N."/>
            <person name="Grigoriev I.V."/>
            <person name="Debuchy R."/>
            <person name="Gladieux P."/>
            <person name="Hiltunen Thoren M."/>
            <person name="Johannesson H."/>
        </authorList>
    </citation>
    <scope>NUCLEOTIDE SEQUENCE</scope>
    <source>
        <strain evidence="4">PSN309</strain>
    </source>
</reference>
<sequence>MADEPSLPTLPKGQVTFPFGDRSARKRGLSFYGPPSSSTSSDPAMFSSDDDPAVDNYQGQGRRKKRYIGTWYDQQPALSSDSAMGADGETPQASSKHRAPAPPAIIARRQKREFKKLDSGIYMSQDGGLTDTDLEELAPNHVLPIPPRVEPRVRLSDNEMEAQDRIISCFEEGKEVVPLDGLGLESISDQILEPIAQIRPVPTVEKDVSFEHQDPAIKVFLSHNALKTVPMSLFNVEFLTVLTLRSNCLTEIPAAIGKLQNLEELNISQNQIRFLPAELLDLTGPGKKLQKLYTQPNPFWHWILRPGTFDEGSTALEIGMGEFGQADPEIYSAVLTRTPVEFLDGAQQARSTFRLPLGKDSLSDSEVVLETESLSRLEVPRELGMEQRSRGATTRVLNPRGARSLFELALHACVKSGHADEISAWLKDEDLPAGFAEAVDEAAKVELQGGMTCAVCGRQMVLPMTRWVEWHVFRGHSYPHRTGLPFLKHGCSWKCVPPLVEPAPEAVSTGDDSDFEDEDTITA</sequence>
<evidence type="ECO:0000256" key="3">
    <source>
        <dbReference type="SAM" id="MobiDB-lite"/>
    </source>
</evidence>
<dbReference type="SUPFAM" id="SSF52075">
    <property type="entry name" value="Outer arm dynein light chain 1"/>
    <property type="match status" value="1"/>
</dbReference>
<feature type="compositionally biased region" description="Polar residues" evidence="3">
    <location>
        <begin position="72"/>
        <end position="82"/>
    </location>
</feature>
<dbReference type="InterPro" id="IPR050216">
    <property type="entry name" value="LRR_domain-containing"/>
</dbReference>
<proteinExistence type="predicted"/>
<keyword evidence="1" id="KW-0433">Leucine-rich repeat</keyword>
<reference evidence="4" key="2">
    <citation type="submission" date="2023-05" db="EMBL/GenBank/DDBJ databases">
        <authorList>
            <consortium name="Lawrence Berkeley National Laboratory"/>
            <person name="Steindorff A."/>
            <person name="Hensen N."/>
            <person name="Bonometti L."/>
            <person name="Westerberg I."/>
            <person name="Brannstrom I.O."/>
            <person name="Guillou S."/>
            <person name="Cros-Aarteil S."/>
            <person name="Calhoun S."/>
            <person name="Haridas S."/>
            <person name="Kuo A."/>
            <person name="Mondo S."/>
            <person name="Pangilinan J."/>
            <person name="Riley R."/>
            <person name="Labutti K."/>
            <person name="Andreopoulos B."/>
            <person name="Lipzen A."/>
            <person name="Chen C."/>
            <person name="Yanf M."/>
            <person name="Daum C."/>
            <person name="Ng V."/>
            <person name="Clum A."/>
            <person name="Ohm R."/>
            <person name="Martin F."/>
            <person name="Silar P."/>
            <person name="Natvig D."/>
            <person name="Lalanne C."/>
            <person name="Gautier V."/>
            <person name="Ament-Velasquez S.L."/>
            <person name="Kruys A."/>
            <person name="Hutchinson M.I."/>
            <person name="Powell A.J."/>
            <person name="Barry K."/>
            <person name="Miller A.N."/>
            <person name="Grigoriev I.V."/>
            <person name="Debuchy R."/>
            <person name="Gladieux P."/>
            <person name="Thoren M.H."/>
            <person name="Johannesson H."/>
        </authorList>
    </citation>
    <scope>NUCLEOTIDE SEQUENCE</scope>
    <source>
        <strain evidence="4">PSN309</strain>
    </source>
</reference>
<dbReference type="PROSITE" id="PS51450">
    <property type="entry name" value="LRR"/>
    <property type="match status" value="1"/>
</dbReference>
<feature type="compositionally biased region" description="Acidic residues" evidence="3">
    <location>
        <begin position="511"/>
        <end position="523"/>
    </location>
</feature>
<evidence type="ECO:0000256" key="2">
    <source>
        <dbReference type="ARBA" id="ARBA00022737"/>
    </source>
</evidence>
<gene>
    <name evidence="4" type="ORF">QBC35DRAFT_424021</name>
</gene>
<dbReference type="InterPro" id="IPR032675">
    <property type="entry name" value="LRR_dom_sf"/>
</dbReference>
<feature type="region of interest" description="Disordered" evidence="3">
    <location>
        <begin position="504"/>
        <end position="523"/>
    </location>
</feature>
<evidence type="ECO:0000313" key="4">
    <source>
        <dbReference type="EMBL" id="KAK4192459.1"/>
    </source>
</evidence>
<dbReference type="Gene3D" id="3.80.10.10">
    <property type="entry name" value="Ribonuclease Inhibitor"/>
    <property type="match status" value="1"/>
</dbReference>
<organism evidence="4 5">
    <name type="scientific">Podospora australis</name>
    <dbReference type="NCBI Taxonomy" id="1536484"/>
    <lineage>
        <taxon>Eukaryota</taxon>
        <taxon>Fungi</taxon>
        <taxon>Dikarya</taxon>
        <taxon>Ascomycota</taxon>
        <taxon>Pezizomycotina</taxon>
        <taxon>Sordariomycetes</taxon>
        <taxon>Sordariomycetidae</taxon>
        <taxon>Sordariales</taxon>
        <taxon>Podosporaceae</taxon>
        <taxon>Podospora</taxon>
    </lineage>
</organism>
<dbReference type="PANTHER" id="PTHR48051">
    <property type="match status" value="1"/>
</dbReference>
<dbReference type="Pfam" id="PF13855">
    <property type="entry name" value="LRR_8"/>
    <property type="match status" value="1"/>
</dbReference>
<dbReference type="Proteomes" id="UP001302126">
    <property type="component" value="Unassembled WGS sequence"/>
</dbReference>
<dbReference type="InterPro" id="IPR003591">
    <property type="entry name" value="Leu-rich_rpt_typical-subtyp"/>
</dbReference>
<dbReference type="GO" id="GO:0005737">
    <property type="term" value="C:cytoplasm"/>
    <property type="evidence" value="ECO:0007669"/>
    <property type="project" value="TreeGrafter"/>
</dbReference>
<dbReference type="EMBL" id="MU864354">
    <property type="protein sequence ID" value="KAK4192459.1"/>
    <property type="molecule type" value="Genomic_DNA"/>
</dbReference>
<evidence type="ECO:0008006" key="6">
    <source>
        <dbReference type="Google" id="ProtNLM"/>
    </source>
</evidence>
<evidence type="ECO:0000256" key="1">
    <source>
        <dbReference type="ARBA" id="ARBA00022614"/>
    </source>
</evidence>
<feature type="region of interest" description="Disordered" evidence="3">
    <location>
        <begin position="1"/>
        <end position="100"/>
    </location>
</feature>
<dbReference type="InterPro" id="IPR001611">
    <property type="entry name" value="Leu-rich_rpt"/>
</dbReference>
<evidence type="ECO:0000313" key="5">
    <source>
        <dbReference type="Proteomes" id="UP001302126"/>
    </source>
</evidence>
<keyword evidence="5" id="KW-1185">Reference proteome</keyword>
<feature type="compositionally biased region" description="Low complexity" evidence="3">
    <location>
        <begin position="30"/>
        <end position="47"/>
    </location>
</feature>
<dbReference type="AlphaFoldDB" id="A0AAN7AMS2"/>
<dbReference type="PANTHER" id="PTHR48051:SF1">
    <property type="entry name" value="RAS SUPPRESSOR PROTEIN 1"/>
    <property type="match status" value="1"/>
</dbReference>
<dbReference type="SMART" id="SM00369">
    <property type="entry name" value="LRR_TYP"/>
    <property type="match status" value="2"/>
</dbReference>
<keyword evidence="2" id="KW-0677">Repeat</keyword>
<accession>A0AAN7AMS2</accession>
<name>A0AAN7AMS2_9PEZI</name>
<comment type="caution">
    <text evidence="4">The sequence shown here is derived from an EMBL/GenBank/DDBJ whole genome shotgun (WGS) entry which is preliminary data.</text>
</comment>